<comment type="caution">
    <text evidence="1">The sequence shown here is derived from an EMBL/GenBank/DDBJ whole genome shotgun (WGS) entry which is preliminary data.</text>
</comment>
<dbReference type="InterPro" id="IPR054817">
    <property type="entry name" value="Glycosyl_F510_1955-like"/>
</dbReference>
<dbReference type="Proteomes" id="UP001560045">
    <property type="component" value="Unassembled WGS sequence"/>
</dbReference>
<name>A0ABV3XA06_9ACTN</name>
<evidence type="ECO:0000313" key="1">
    <source>
        <dbReference type="EMBL" id="MEX5717379.1"/>
    </source>
</evidence>
<dbReference type="NCBIfam" id="NF045728">
    <property type="entry name" value="glycosyl_F510_1955"/>
    <property type="match status" value="1"/>
</dbReference>
<proteinExistence type="predicted"/>
<reference evidence="1 2" key="1">
    <citation type="submission" date="2024-06" db="EMBL/GenBank/DDBJ databases">
        <title>Draft genome sequence of Geodermatophilus badlandi, a novel member of the Geodermatophilaceae isolated from badland sedimentary rocks in the Red desert, Wyoming, USA.</title>
        <authorList>
            <person name="Ben Tekaya S."/>
            <person name="Nouioui I."/>
            <person name="Flores G.M."/>
            <person name="Shaal M.N."/>
            <person name="Bredoire F."/>
            <person name="Basile F."/>
            <person name="Van Diepen L."/>
            <person name="Ward N.L."/>
        </authorList>
    </citation>
    <scope>NUCLEOTIDE SEQUENCE [LARGE SCALE GENOMIC DNA]</scope>
    <source>
        <strain evidence="1 2">WL48A</strain>
    </source>
</reference>
<keyword evidence="2" id="KW-1185">Reference proteome</keyword>
<gene>
    <name evidence="1" type="ORF">ABQ292_03230</name>
</gene>
<dbReference type="EMBL" id="JBFNXQ010000005">
    <property type="protein sequence ID" value="MEX5717379.1"/>
    <property type="molecule type" value="Genomic_DNA"/>
</dbReference>
<sequence length="220" mass="22353">MLTVGEQGLTTVGPVLDLMGFTVAGPGHYLASGHPGLHVDLPQPVGLIETTDGGHTWTPLSRQGQSDFHALTVSDTGVLGYDGTLVASPDGQTWAPLAIPAEPHTLAAAPDGGQVLATTEQGLLRSTDDGATWVLDADAPLLQVVTWADRTTAVGVDPAGTLWTSVDAADTWQPGTQLGSPPQAVAAAATGDGLRIAAVTVDVVLESVDGGRTFTEAFSG</sequence>
<dbReference type="InterPro" id="IPR015943">
    <property type="entry name" value="WD40/YVTN_repeat-like_dom_sf"/>
</dbReference>
<organism evidence="1 2">
    <name type="scientific">Geodermatophilus maliterrae</name>
    <dbReference type="NCBI Taxonomy" id="3162531"/>
    <lineage>
        <taxon>Bacteria</taxon>
        <taxon>Bacillati</taxon>
        <taxon>Actinomycetota</taxon>
        <taxon>Actinomycetes</taxon>
        <taxon>Geodermatophilales</taxon>
        <taxon>Geodermatophilaceae</taxon>
        <taxon>Geodermatophilus</taxon>
    </lineage>
</organism>
<dbReference type="SUPFAM" id="SSF110296">
    <property type="entry name" value="Oligoxyloglucan reducing end-specific cellobiohydrolase"/>
    <property type="match status" value="1"/>
</dbReference>
<evidence type="ECO:0000313" key="2">
    <source>
        <dbReference type="Proteomes" id="UP001560045"/>
    </source>
</evidence>
<dbReference type="Gene3D" id="2.130.10.10">
    <property type="entry name" value="YVTN repeat-like/Quinoprotein amine dehydrogenase"/>
    <property type="match status" value="1"/>
</dbReference>
<protein>
    <submittedName>
        <fullName evidence="1">F510_1955 family glycosylhydrolase</fullName>
    </submittedName>
</protein>
<dbReference type="RefSeq" id="WP_369203167.1">
    <property type="nucleotide sequence ID" value="NZ_JBFNXQ010000005.1"/>
</dbReference>
<accession>A0ABV3XA06</accession>